<reference evidence="2 3" key="1">
    <citation type="submission" date="2016-11" db="EMBL/GenBank/DDBJ databases">
        <title>Comparative genomics of Acidibacillus ferroxidans species.</title>
        <authorList>
            <person name="Oliveira G."/>
            <person name="Nunes G."/>
            <person name="Oliveira R."/>
            <person name="Araujo F."/>
            <person name="Salim A."/>
            <person name="Scholte L."/>
            <person name="Morais D."/>
            <person name="Nancucheo I."/>
            <person name="Johnson D.B."/>
            <person name="Grail B."/>
            <person name="Bittencourt J."/>
            <person name="Valadares R."/>
        </authorList>
    </citation>
    <scope>NUCLEOTIDE SEQUENCE [LARGE SCALE GENOMIC DNA]</scope>
    <source>
        <strain evidence="2 3">Y002</strain>
    </source>
</reference>
<evidence type="ECO:0000256" key="1">
    <source>
        <dbReference type="SAM" id="SignalP"/>
    </source>
</evidence>
<evidence type="ECO:0000313" key="2">
    <source>
        <dbReference type="EMBL" id="PWI57394.1"/>
    </source>
</evidence>
<organism evidence="2 3">
    <name type="scientific">Sulfoacidibacillus thermotolerans</name>
    <name type="common">Acidibacillus sulfuroxidans</name>
    <dbReference type="NCBI Taxonomy" id="1765684"/>
    <lineage>
        <taxon>Bacteria</taxon>
        <taxon>Bacillati</taxon>
        <taxon>Bacillota</taxon>
        <taxon>Bacilli</taxon>
        <taxon>Bacillales</taxon>
        <taxon>Alicyclobacillaceae</taxon>
        <taxon>Sulfoacidibacillus</taxon>
    </lineage>
</organism>
<dbReference type="EMBL" id="MPDK01000013">
    <property type="protein sequence ID" value="PWI57394.1"/>
    <property type="molecule type" value="Genomic_DNA"/>
</dbReference>
<evidence type="ECO:0008006" key="4">
    <source>
        <dbReference type="Google" id="ProtNLM"/>
    </source>
</evidence>
<feature type="chain" id="PRO_5038599844" description="YtkA-like domain-containing protein" evidence="1">
    <location>
        <begin position="22"/>
        <end position="139"/>
    </location>
</feature>
<evidence type="ECO:0000313" key="3">
    <source>
        <dbReference type="Proteomes" id="UP000245380"/>
    </source>
</evidence>
<name>A0A2U3D7Y1_SULT2</name>
<protein>
    <recommendedName>
        <fullName evidence="4">YtkA-like domain-containing protein</fullName>
    </recommendedName>
</protein>
<proteinExistence type="predicted"/>
<feature type="signal peptide" evidence="1">
    <location>
        <begin position="1"/>
        <end position="21"/>
    </location>
</feature>
<gene>
    <name evidence="2" type="ORF">BM613_08695</name>
</gene>
<sequence length="139" mass="15152">MIRKWALLLFFFFSMSSITGCAPKIASPQQQDTTMSARQGAATLLVTLSPSHLLALHPISIRVLLHSNTDTASLLSSVQIKESMPDMSMPVPIVRLTQRESGVFTGTLVFVMAGPWTLTITGMTTTGQFSQPFHVQVQS</sequence>
<accession>A0A2U3D7Y1</accession>
<dbReference type="Proteomes" id="UP000245380">
    <property type="component" value="Unassembled WGS sequence"/>
</dbReference>
<dbReference type="PROSITE" id="PS51257">
    <property type="entry name" value="PROKAR_LIPOPROTEIN"/>
    <property type="match status" value="1"/>
</dbReference>
<keyword evidence="1" id="KW-0732">Signal</keyword>
<dbReference type="AlphaFoldDB" id="A0A2U3D7Y1"/>
<comment type="caution">
    <text evidence="2">The sequence shown here is derived from an EMBL/GenBank/DDBJ whole genome shotgun (WGS) entry which is preliminary data.</text>
</comment>
<keyword evidence="3" id="KW-1185">Reference proteome</keyword>